<evidence type="ECO:0000313" key="2">
    <source>
        <dbReference type="Proteomes" id="UP000018211"/>
    </source>
</evidence>
<evidence type="ECO:0008006" key="3">
    <source>
        <dbReference type="Google" id="ProtNLM"/>
    </source>
</evidence>
<gene>
    <name evidence="1" type="ORF">VIBNISOn1_650013</name>
</gene>
<evidence type="ECO:0000313" key="1">
    <source>
        <dbReference type="EMBL" id="CCO48839.1"/>
    </source>
</evidence>
<name>A0AAV2VW32_9VIBR</name>
<protein>
    <recommendedName>
        <fullName evidence="3">Transposase</fullName>
    </recommendedName>
</protein>
<accession>A0AAV2VW32</accession>
<organism evidence="1 2">
    <name type="scientific">Vibrio nigripulchritudo SOn1</name>
    <dbReference type="NCBI Taxonomy" id="1238450"/>
    <lineage>
        <taxon>Bacteria</taxon>
        <taxon>Pseudomonadati</taxon>
        <taxon>Pseudomonadota</taxon>
        <taxon>Gammaproteobacteria</taxon>
        <taxon>Vibrionales</taxon>
        <taxon>Vibrionaceae</taxon>
        <taxon>Vibrio</taxon>
    </lineage>
</organism>
<reference evidence="1 2" key="1">
    <citation type="journal article" date="2013" name="ISME J.">
        <title>Comparative genomics of pathogenic lineages of Vibrio nigripulchritudo identifies virulence-associated traits.</title>
        <authorList>
            <person name="Goudenege D."/>
            <person name="Labreuche Y."/>
            <person name="Krin E."/>
            <person name="Ansquer D."/>
            <person name="Mangenot S."/>
            <person name="Calteau A."/>
            <person name="Medigue C."/>
            <person name="Mazel D."/>
            <person name="Polz M.F."/>
            <person name="Le Roux F."/>
        </authorList>
    </citation>
    <scope>NUCLEOTIDE SEQUENCE [LARGE SCALE GENOMIC DNA]</scope>
    <source>
        <strain evidence="1 2">SOn1</strain>
    </source>
</reference>
<proteinExistence type="predicted"/>
<sequence length="66" mass="7473">MLETTGNRSRLNLIGALNLSGIGATIVSDYKSINSENIVRFFCNLRDSYPLEHKLHIILWLSRISP</sequence>
<dbReference type="AlphaFoldDB" id="A0AAV2VW32"/>
<dbReference type="Proteomes" id="UP000018211">
    <property type="component" value="Unassembled WGS sequence"/>
</dbReference>
<dbReference type="EMBL" id="CAOF01000159">
    <property type="protein sequence ID" value="CCO48839.1"/>
    <property type="molecule type" value="Genomic_DNA"/>
</dbReference>
<comment type="caution">
    <text evidence="1">The sequence shown here is derived from an EMBL/GenBank/DDBJ whole genome shotgun (WGS) entry which is preliminary data.</text>
</comment>